<name>M5XBM6_PRUPE</name>
<accession>M5XBM6</accession>
<reference evidence="2 3" key="1">
    <citation type="journal article" date="2013" name="Nat. Genet.">
        <title>The high-quality draft genome of peach (Prunus persica) identifies unique patterns of genetic diversity, domestication and genome evolution.</title>
        <authorList>
            <consortium name="International Peach Genome Initiative"/>
            <person name="Verde I."/>
            <person name="Abbott A.G."/>
            <person name="Scalabrin S."/>
            <person name="Jung S."/>
            <person name="Shu S."/>
            <person name="Marroni F."/>
            <person name="Zhebentyayeva T."/>
            <person name="Dettori M.T."/>
            <person name="Grimwood J."/>
            <person name="Cattonaro F."/>
            <person name="Zuccolo A."/>
            <person name="Rossini L."/>
            <person name="Jenkins J."/>
            <person name="Vendramin E."/>
            <person name="Meisel L.A."/>
            <person name="Decroocq V."/>
            <person name="Sosinski B."/>
            <person name="Prochnik S."/>
            <person name="Mitros T."/>
            <person name="Policriti A."/>
            <person name="Cipriani G."/>
            <person name="Dondini L."/>
            <person name="Ficklin S."/>
            <person name="Goodstein D.M."/>
            <person name="Xuan P."/>
            <person name="Del Fabbro C."/>
            <person name="Aramini V."/>
            <person name="Copetti D."/>
            <person name="Gonzalez S."/>
            <person name="Horner D.S."/>
            <person name="Falchi R."/>
            <person name="Lucas S."/>
            <person name="Mica E."/>
            <person name="Maldonado J."/>
            <person name="Lazzari B."/>
            <person name="Bielenberg D."/>
            <person name="Pirona R."/>
            <person name="Miculan M."/>
            <person name="Barakat A."/>
            <person name="Testolin R."/>
            <person name="Stella A."/>
            <person name="Tartarini S."/>
            <person name="Tonutti P."/>
            <person name="Arus P."/>
            <person name="Orellana A."/>
            <person name="Wells C."/>
            <person name="Main D."/>
            <person name="Vizzotto G."/>
            <person name="Silva H."/>
            <person name="Salamini F."/>
            <person name="Schmutz J."/>
            <person name="Morgante M."/>
            <person name="Rokhsar D.S."/>
        </authorList>
    </citation>
    <scope>NUCLEOTIDE SEQUENCE [LARGE SCALE GENOMIC DNA]</scope>
    <source>
        <strain evidence="3">cv. Nemared</strain>
    </source>
</reference>
<dbReference type="HOGENOM" id="CLU_2088974_0_0_1"/>
<feature type="compositionally biased region" description="Basic and acidic residues" evidence="1">
    <location>
        <begin position="106"/>
        <end position="117"/>
    </location>
</feature>
<dbReference type="EMBL" id="CM007651">
    <property type="protein sequence ID" value="ONI28698.1"/>
    <property type="molecule type" value="Genomic_DNA"/>
</dbReference>
<feature type="region of interest" description="Disordered" evidence="1">
    <location>
        <begin position="83"/>
        <end position="117"/>
    </location>
</feature>
<protein>
    <submittedName>
        <fullName evidence="2">Uncharacterized protein</fullName>
    </submittedName>
</protein>
<dbReference type="Proteomes" id="UP000006882">
    <property type="component" value="Chromosome G1"/>
</dbReference>
<evidence type="ECO:0000256" key="1">
    <source>
        <dbReference type="SAM" id="MobiDB-lite"/>
    </source>
</evidence>
<evidence type="ECO:0000313" key="2">
    <source>
        <dbReference type="EMBL" id="ONI28698.1"/>
    </source>
</evidence>
<evidence type="ECO:0000313" key="3">
    <source>
        <dbReference type="Proteomes" id="UP000006882"/>
    </source>
</evidence>
<sequence>MYQKLENYIILINIHYFSEHNFDRRGGRWESLLILYVKGKLKPSCDTVLTDKCSVWCCSSHVMTAYFYNNTMHLLAASKPPKAHTTAAAEDPIPERVTPASLQSERFSESVKRTQRK</sequence>
<gene>
    <name evidence="2" type="ORF">PRUPE_1G155900</name>
</gene>
<keyword evidence="3" id="KW-1185">Reference proteome</keyword>
<dbReference type="AlphaFoldDB" id="M5XBM6"/>
<dbReference type="Gramene" id="ONI28698">
    <property type="protein sequence ID" value="ONI28698"/>
    <property type="gene ID" value="PRUPE_1G155900"/>
</dbReference>
<proteinExistence type="predicted"/>
<organism evidence="2 3">
    <name type="scientific">Prunus persica</name>
    <name type="common">Peach</name>
    <name type="synonym">Amygdalus persica</name>
    <dbReference type="NCBI Taxonomy" id="3760"/>
    <lineage>
        <taxon>Eukaryota</taxon>
        <taxon>Viridiplantae</taxon>
        <taxon>Streptophyta</taxon>
        <taxon>Embryophyta</taxon>
        <taxon>Tracheophyta</taxon>
        <taxon>Spermatophyta</taxon>
        <taxon>Magnoliopsida</taxon>
        <taxon>eudicotyledons</taxon>
        <taxon>Gunneridae</taxon>
        <taxon>Pentapetalae</taxon>
        <taxon>rosids</taxon>
        <taxon>fabids</taxon>
        <taxon>Rosales</taxon>
        <taxon>Rosaceae</taxon>
        <taxon>Amygdaloideae</taxon>
        <taxon>Amygdaleae</taxon>
        <taxon>Prunus</taxon>
    </lineage>
</organism>